<dbReference type="AlphaFoldDB" id="H2C772"/>
<name>H2C772_9CREN</name>
<dbReference type="HOGENOM" id="CLU_1933355_0_0_2"/>
<dbReference type="eggNOG" id="arCOG09915">
    <property type="taxonomic scope" value="Archaea"/>
</dbReference>
<organism evidence="1 2">
    <name type="scientific">Metallosphaera yellowstonensis MK1</name>
    <dbReference type="NCBI Taxonomy" id="671065"/>
    <lineage>
        <taxon>Archaea</taxon>
        <taxon>Thermoproteota</taxon>
        <taxon>Thermoprotei</taxon>
        <taxon>Sulfolobales</taxon>
        <taxon>Sulfolobaceae</taxon>
        <taxon>Metallosphaera</taxon>
    </lineage>
</organism>
<protein>
    <submittedName>
        <fullName evidence="1">Uncharacterized protein</fullName>
    </submittedName>
</protein>
<dbReference type="RefSeq" id="WP_009073974.1">
    <property type="nucleotide sequence ID" value="NZ_JH597770.1"/>
</dbReference>
<accession>H2C772</accession>
<evidence type="ECO:0000313" key="2">
    <source>
        <dbReference type="Proteomes" id="UP000003980"/>
    </source>
</evidence>
<sequence>MTRKSRGEFTKKRSYFKFKVFVVTLPTLIHRVQVELANFPDNWVDLTLPGHKVVDRGFRGMSSTRLIEFPFTRHVEFFSFLRRYWRSYAVNRDTVELFVRIMALVHNSLIYTSVLSRVLEGSSTDLVVRGSAGSVGNSFSPALCYFI</sequence>
<dbReference type="OrthoDB" id="38505at2157"/>
<gene>
    <name evidence="1" type="ORF">MetMK1DRAFT_00024210</name>
</gene>
<dbReference type="STRING" id="671065.MetMK1DRAFT_00024210"/>
<reference evidence="1 2" key="1">
    <citation type="submission" date="2012-01" db="EMBL/GenBank/DDBJ databases">
        <title>Improved High-Quality Draft sequence of Metallosphaera yellowstonensis MK1.</title>
        <authorList>
            <consortium name="US DOE Joint Genome Institute"/>
            <person name="Lucas S."/>
            <person name="Han J."/>
            <person name="Cheng J.-F."/>
            <person name="Goodwin L."/>
            <person name="Pitluck S."/>
            <person name="Peters L."/>
            <person name="Teshima H."/>
            <person name="Detter J.C."/>
            <person name="Han C."/>
            <person name="Tapia R."/>
            <person name="Land M."/>
            <person name="Hauser L."/>
            <person name="Kyrpides N."/>
            <person name="Kozubal M."/>
            <person name="Macur R.E."/>
            <person name="Jay Z."/>
            <person name="Inskeep W."/>
            <person name="Woyke T."/>
        </authorList>
    </citation>
    <scope>NUCLEOTIDE SEQUENCE [LARGE SCALE GENOMIC DNA]</scope>
    <source>
        <strain evidence="1 2">MK1</strain>
    </source>
</reference>
<evidence type="ECO:0000313" key="1">
    <source>
        <dbReference type="EMBL" id="EHP67998.1"/>
    </source>
</evidence>
<dbReference type="Proteomes" id="UP000003980">
    <property type="component" value="Unassembled WGS sequence"/>
</dbReference>
<proteinExistence type="predicted"/>
<keyword evidence="2" id="KW-1185">Reference proteome</keyword>
<dbReference type="EMBL" id="JH597770">
    <property type="protein sequence ID" value="EHP67998.1"/>
    <property type="molecule type" value="Genomic_DNA"/>
</dbReference>